<dbReference type="EMBL" id="FNJM01000004">
    <property type="protein sequence ID" value="SDP35903.1"/>
    <property type="molecule type" value="Genomic_DNA"/>
</dbReference>
<reference evidence="2 3" key="1">
    <citation type="submission" date="2016-10" db="EMBL/GenBank/DDBJ databases">
        <authorList>
            <person name="de Groot N.N."/>
        </authorList>
    </citation>
    <scope>NUCLEOTIDE SEQUENCE [LARGE SCALE GENOMIC DNA]</scope>
    <source>
        <strain evidence="2 3">DSM 12272</strain>
    </source>
</reference>
<organism evidence="2 3">
    <name type="scientific">Clostridium gasigenes</name>
    <dbReference type="NCBI Taxonomy" id="94869"/>
    <lineage>
        <taxon>Bacteria</taxon>
        <taxon>Bacillati</taxon>
        <taxon>Bacillota</taxon>
        <taxon>Clostridia</taxon>
        <taxon>Eubacteriales</taxon>
        <taxon>Clostridiaceae</taxon>
        <taxon>Clostridium</taxon>
    </lineage>
</organism>
<protein>
    <submittedName>
        <fullName evidence="2">Uncharacterized protein</fullName>
    </submittedName>
</protein>
<evidence type="ECO:0000313" key="2">
    <source>
        <dbReference type="EMBL" id="SDP35903.1"/>
    </source>
</evidence>
<dbReference type="AlphaFoldDB" id="A0A1H0S2D9"/>
<keyword evidence="1" id="KW-0472">Membrane</keyword>
<name>A0A1H0S2D9_9CLOT</name>
<feature type="transmembrane region" description="Helical" evidence="1">
    <location>
        <begin position="15"/>
        <end position="36"/>
    </location>
</feature>
<gene>
    <name evidence="2" type="ORF">SAMN04488529_104130</name>
</gene>
<dbReference type="STRING" id="94869.SAMN04488529_104130"/>
<keyword evidence="1" id="KW-0812">Transmembrane</keyword>
<keyword evidence="3" id="KW-1185">Reference proteome</keyword>
<accession>A0A1H0S2D9</accession>
<evidence type="ECO:0000256" key="1">
    <source>
        <dbReference type="SAM" id="Phobius"/>
    </source>
</evidence>
<dbReference type="RefSeq" id="WP_089968636.1">
    <property type="nucleotide sequence ID" value="NZ_FNJM01000004.1"/>
</dbReference>
<proteinExistence type="predicted"/>
<dbReference type="Proteomes" id="UP000198597">
    <property type="component" value="Unassembled WGS sequence"/>
</dbReference>
<evidence type="ECO:0000313" key="3">
    <source>
        <dbReference type="Proteomes" id="UP000198597"/>
    </source>
</evidence>
<sequence>MFDLNEVFKKGGYKGISAGVGMVVGYLVTEGLIYLGKDGNLLSELRKDCDEYDKKRIADIENYEFIDDEL</sequence>
<keyword evidence="1" id="KW-1133">Transmembrane helix</keyword>